<dbReference type="AlphaFoldDB" id="A0A9P4GHZ6"/>
<evidence type="ECO:0000313" key="1">
    <source>
        <dbReference type="EMBL" id="KAF1845574.1"/>
    </source>
</evidence>
<proteinExistence type="predicted"/>
<dbReference type="RefSeq" id="XP_040788137.1">
    <property type="nucleotide sequence ID" value="XM_040927419.1"/>
</dbReference>
<accession>A0A9P4GHZ6</accession>
<dbReference type="OrthoDB" id="3786928at2759"/>
<organism evidence="1 2">
    <name type="scientific">Cucurbitaria berberidis CBS 394.84</name>
    <dbReference type="NCBI Taxonomy" id="1168544"/>
    <lineage>
        <taxon>Eukaryota</taxon>
        <taxon>Fungi</taxon>
        <taxon>Dikarya</taxon>
        <taxon>Ascomycota</taxon>
        <taxon>Pezizomycotina</taxon>
        <taxon>Dothideomycetes</taxon>
        <taxon>Pleosporomycetidae</taxon>
        <taxon>Pleosporales</taxon>
        <taxon>Pleosporineae</taxon>
        <taxon>Cucurbitariaceae</taxon>
        <taxon>Cucurbitaria</taxon>
    </lineage>
</organism>
<name>A0A9P4GHZ6_9PLEO</name>
<feature type="non-terminal residue" evidence="1">
    <location>
        <position position="1"/>
    </location>
</feature>
<feature type="non-terminal residue" evidence="1">
    <location>
        <position position="123"/>
    </location>
</feature>
<sequence>AEESSLVVLYKPLFSLHMLIYDTLLPQLTHLPADDRSSLLRGRHFAFIADSIIEHTPLTFVKKLGLSLPPPEKIEELKSLPYLVVSPPDDGNRIPLPGEKGAAKVRYTVNMLAPPKRRSRLGK</sequence>
<dbReference type="GeneID" id="63844672"/>
<dbReference type="EMBL" id="ML976616">
    <property type="protein sequence ID" value="KAF1845574.1"/>
    <property type="molecule type" value="Genomic_DNA"/>
</dbReference>
<gene>
    <name evidence="1" type="ORF">K460DRAFT_255775</name>
</gene>
<reference evidence="1" key="1">
    <citation type="submission" date="2020-01" db="EMBL/GenBank/DDBJ databases">
        <authorList>
            <consortium name="DOE Joint Genome Institute"/>
            <person name="Haridas S."/>
            <person name="Albert R."/>
            <person name="Binder M."/>
            <person name="Bloem J."/>
            <person name="Labutti K."/>
            <person name="Salamov A."/>
            <person name="Andreopoulos B."/>
            <person name="Baker S.E."/>
            <person name="Barry K."/>
            <person name="Bills G."/>
            <person name="Bluhm B.H."/>
            <person name="Cannon C."/>
            <person name="Castanera R."/>
            <person name="Culley D.E."/>
            <person name="Daum C."/>
            <person name="Ezra D."/>
            <person name="Gonzalez J.B."/>
            <person name="Henrissat B."/>
            <person name="Kuo A."/>
            <person name="Liang C."/>
            <person name="Lipzen A."/>
            <person name="Lutzoni F."/>
            <person name="Magnuson J."/>
            <person name="Mondo S."/>
            <person name="Nolan M."/>
            <person name="Ohm R."/>
            <person name="Pangilinan J."/>
            <person name="Park H.-J."/>
            <person name="Ramirez L."/>
            <person name="Alfaro M."/>
            <person name="Sun H."/>
            <person name="Tritt A."/>
            <person name="Yoshinaga Y."/>
            <person name="Zwiers L.-H."/>
            <person name="Turgeon B.G."/>
            <person name="Goodwin S.B."/>
            <person name="Spatafora J.W."/>
            <person name="Crous P.W."/>
            <person name="Grigoriev I.V."/>
        </authorList>
    </citation>
    <scope>NUCLEOTIDE SEQUENCE</scope>
    <source>
        <strain evidence="1">CBS 394.84</strain>
    </source>
</reference>
<comment type="caution">
    <text evidence="1">The sequence shown here is derived from an EMBL/GenBank/DDBJ whole genome shotgun (WGS) entry which is preliminary data.</text>
</comment>
<keyword evidence="2" id="KW-1185">Reference proteome</keyword>
<evidence type="ECO:0000313" key="2">
    <source>
        <dbReference type="Proteomes" id="UP000800039"/>
    </source>
</evidence>
<dbReference type="Proteomes" id="UP000800039">
    <property type="component" value="Unassembled WGS sequence"/>
</dbReference>
<protein>
    <submittedName>
        <fullName evidence="1">Uncharacterized protein</fullName>
    </submittedName>
</protein>